<dbReference type="GO" id="GO:0004305">
    <property type="term" value="F:ethanolamine kinase activity"/>
    <property type="evidence" value="ECO:0007669"/>
    <property type="project" value="TreeGrafter"/>
</dbReference>
<dbReference type="Gene3D" id="3.30.200.20">
    <property type="entry name" value="Phosphorylase Kinase, domain 1"/>
    <property type="match status" value="1"/>
</dbReference>
<dbReference type="GO" id="GO:0006646">
    <property type="term" value="P:phosphatidylethanolamine biosynthetic process"/>
    <property type="evidence" value="ECO:0007669"/>
    <property type="project" value="TreeGrafter"/>
</dbReference>
<name>D8M798_BLAHO</name>
<dbReference type="Pfam" id="PF01633">
    <property type="entry name" value="Choline_kinase"/>
    <property type="match status" value="1"/>
</dbReference>
<dbReference type="EMBL" id="FN668672">
    <property type="protein sequence ID" value="CBK23937.2"/>
    <property type="molecule type" value="Genomic_DNA"/>
</dbReference>
<dbReference type="GeneID" id="24923276"/>
<dbReference type="GO" id="GO:0004103">
    <property type="term" value="F:choline kinase activity"/>
    <property type="evidence" value="ECO:0007669"/>
    <property type="project" value="TreeGrafter"/>
</dbReference>
<dbReference type="Proteomes" id="UP000008312">
    <property type="component" value="Unassembled WGS sequence"/>
</dbReference>
<evidence type="ECO:0000313" key="2">
    <source>
        <dbReference type="EMBL" id="CBK23937.2"/>
    </source>
</evidence>
<dbReference type="OrthoDB" id="10267235at2759"/>
<dbReference type="PANTHER" id="PTHR22603:SF93">
    <property type="entry name" value="RE24176P"/>
    <property type="match status" value="1"/>
</dbReference>
<proteinExistence type="inferred from homology"/>
<evidence type="ECO:0000256" key="1">
    <source>
        <dbReference type="ARBA" id="ARBA00038211"/>
    </source>
</evidence>
<dbReference type="RefSeq" id="XP_012897985.1">
    <property type="nucleotide sequence ID" value="XM_013042531.1"/>
</dbReference>
<reference evidence="2" key="1">
    <citation type="submission" date="2010-02" db="EMBL/GenBank/DDBJ databases">
        <title>Sequencing and annotation of the Blastocystis hominis genome.</title>
        <authorList>
            <person name="Wincker P."/>
        </authorList>
    </citation>
    <scope>NUCLEOTIDE SEQUENCE</scope>
    <source>
        <strain evidence="2">Singapore isolate B</strain>
    </source>
</reference>
<protein>
    <recommendedName>
        <fullName evidence="4">Aminoglycoside phosphotransferase domain-containing protein</fullName>
    </recommendedName>
</protein>
<dbReference type="GO" id="GO:0005737">
    <property type="term" value="C:cytoplasm"/>
    <property type="evidence" value="ECO:0007669"/>
    <property type="project" value="TreeGrafter"/>
</dbReference>
<dbReference type="SUPFAM" id="SSF56112">
    <property type="entry name" value="Protein kinase-like (PK-like)"/>
    <property type="match status" value="1"/>
</dbReference>
<evidence type="ECO:0000313" key="3">
    <source>
        <dbReference type="Proteomes" id="UP000008312"/>
    </source>
</evidence>
<keyword evidence="3" id="KW-1185">Reference proteome</keyword>
<dbReference type="AlphaFoldDB" id="D8M798"/>
<organism evidence="2">
    <name type="scientific">Blastocystis hominis</name>
    <dbReference type="NCBI Taxonomy" id="12968"/>
    <lineage>
        <taxon>Eukaryota</taxon>
        <taxon>Sar</taxon>
        <taxon>Stramenopiles</taxon>
        <taxon>Bigyra</taxon>
        <taxon>Opalozoa</taxon>
        <taxon>Opalinata</taxon>
        <taxon>Blastocystidae</taxon>
        <taxon>Blastocystis</taxon>
    </lineage>
</organism>
<evidence type="ECO:0008006" key="4">
    <source>
        <dbReference type="Google" id="ProtNLM"/>
    </source>
</evidence>
<dbReference type="InParanoid" id="D8M798"/>
<accession>D8M798</accession>
<dbReference type="PANTHER" id="PTHR22603">
    <property type="entry name" value="CHOLINE/ETHANOALAMINE KINASE"/>
    <property type="match status" value="1"/>
</dbReference>
<comment type="similarity">
    <text evidence="1">Belongs to the choline/ethanolamine kinase family.</text>
</comment>
<gene>
    <name evidence="2" type="ORF">GSBLH_T00007152001</name>
</gene>
<sequence>MTNIIFKVVVVDKPCEPLLLRAYGNCTDIFMNREAEINYFKILSDNNFGVRLIKVFPGGRLEAWREGYNPLLAPEMRSEAISMQIAKTLAVMHNIKVQSPAFPHRS</sequence>
<dbReference type="InterPro" id="IPR011009">
    <property type="entry name" value="Kinase-like_dom_sf"/>
</dbReference>